<accession>A0AA48KRJ8</accession>
<dbReference type="PANTHER" id="PTHR12154:SF4">
    <property type="entry name" value="UDP-N-ACETYLGLUCOSAMINE TRANSFERASE SUBUNIT ALG14 HOMOLOG"/>
    <property type="match status" value="1"/>
</dbReference>
<sequence>MVKSKKPALLLVYGEGGHAEEMRRLLAAVSESLVARLALVAITEAGAKNIDPRVVRYNVNEVRDKQSGINLVGLLRSLNSLLKQTIHVFSANDVRYVLTTGPGLAIPVALFARLRGIKVLHVETCCRFYSKSITGRFMALLASEFWVQNEELLTLYPKAKYCGRL</sequence>
<organism evidence="6 7">
    <name type="scientific">Planctobacterium marinum</name>
    <dbReference type="NCBI Taxonomy" id="1631968"/>
    <lineage>
        <taxon>Bacteria</taxon>
        <taxon>Pseudomonadati</taxon>
        <taxon>Pseudomonadota</taxon>
        <taxon>Gammaproteobacteria</taxon>
        <taxon>Alteromonadales</taxon>
        <taxon>Alteromonadaceae</taxon>
        <taxon>Planctobacterium</taxon>
    </lineage>
</organism>
<comment type="subcellular location">
    <subcellularLocation>
        <location evidence="1">Endoplasmic reticulum membrane</location>
        <topology evidence="1">Single-pass membrane protein</topology>
    </subcellularLocation>
</comment>
<name>A0AA48KRJ8_9ALTE</name>
<evidence type="ECO:0000256" key="1">
    <source>
        <dbReference type="ARBA" id="ARBA00004389"/>
    </source>
</evidence>
<reference evidence="6" key="1">
    <citation type="submission" date="2023-01" db="EMBL/GenBank/DDBJ databases">
        <title>Complete genome sequence of Planctobacterium marinum strain Dej080120_11.</title>
        <authorList>
            <person name="Ueki S."/>
            <person name="Maruyama F."/>
        </authorList>
    </citation>
    <scope>NUCLEOTIDE SEQUENCE</scope>
    <source>
        <strain evidence="6">Dej080120_11</strain>
    </source>
</reference>
<keyword evidence="3" id="KW-0256">Endoplasmic reticulum</keyword>
<proteinExistence type="predicted"/>
<dbReference type="Proteomes" id="UP001333710">
    <property type="component" value="Chromosome"/>
</dbReference>
<protein>
    <recommendedName>
        <fullName evidence="8">Polysaccharide biosynthesis protein</fullName>
    </recommendedName>
</protein>
<dbReference type="EMBL" id="AP027272">
    <property type="protein sequence ID" value="BDX07653.1"/>
    <property type="molecule type" value="Genomic_DNA"/>
</dbReference>
<evidence type="ECO:0000256" key="4">
    <source>
        <dbReference type="ARBA" id="ARBA00022989"/>
    </source>
</evidence>
<dbReference type="GO" id="GO:0006488">
    <property type="term" value="P:dolichol-linked oligosaccharide biosynthetic process"/>
    <property type="evidence" value="ECO:0007669"/>
    <property type="project" value="InterPro"/>
</dbReference>
<dbReference type="InterPro" id="IPR013969">
    <property type="entry name" value="Oligosacch_biosynth_Alg14"/>
</dbReference>
<dbReference type="PANTHER" id="PTHR12154">
    <property type="entry name" value="GLYCOSYL TRANSFERASE-RELATED"/>
    <property type="match status" value="1"/>
</dbReference>
<keyword evidence="4" id="KW-1133">Transmembrane helix</keyword>
<keyword evidence="7" id="KW-1185">Reference proteome</keyword>
<keyword evidence="2" id="KW-0812">Transmembrane</keyword>
<dbReference type="AlphaFoldDB" id="A0AA48KRJ8"/>
<keyword evidence="5" id="KW-0472">Membrane</keyword>
<gene>
    <name evidence="6" type="ORF">MACH26_31740</name>
</gene>
<dbReference type="GO" id="GO:0004577">
    <property type="term" value="F:N-acetylglucosaminyldiphosphodolichol N-acetylglucosaminyltransferase activity"/>
    <property type="evidence" value="ECO:0007669"/>
    <property type="project" value="TreeGrafter"/>
</dbReference>
<dbReference type="NCBIfam" id="NF041549">
    <property type="entry name" value="PssD"/>
    <property type="match status" value="1"/>
</dbReference>
<dbReference type="Pfam" id="PF08660">
    <property type="entry name" value="Alg14"/>
    <property type="match status" value="1"/>
</dbReference>
<evidence type="ECO:0000256" key="3">
    <source>
        <dbReference type="ARBA" id="ARBA00022824"/>
    </source>
</evidence>
<dbReference type="KEGG" id="pmaw:MACH26_31740"/>
<evidence type="ECO:0000313" key="6">
    <source>
        <dbReference type="EMBL" id="BDX07653.1"/>
    </source>
</evidence>
<dbReference type="RefSeq" id="WP_338293720.1">
    <property type="nucleotide sequence ID" value="NZ_AP027272.1"/>
</dbReference>
<evidence type="ECO:0000256" key="5">
    <source>
        <dbReference type="ARBA" id="ARBA00023136"/>
    </source>
</evidence>
<dbReference type="Gene3D" id="3.40.50.2000">
    <property type="entry name" value="Glycogen Phosphorylase B"/>
    <property type="match status" value="1"/>
</dbReference>
<evidence type="ECO:0000313" key="7">
    <source>
        <dbReference type="Proteomes" id="UP001333710"/>
    </source>
</evidence>
<evidence type="ECO:0008006" key="8">
    <source>
        <dbReference type="Google" id="ProtNLM"/>
    </source>
</evidence>
<evidence type="ECO:0000256" key="2">
    <source>
        <dbReference type="ARBA" id="ARBA00022692"/>
    </source>
</evidence>